<organism evidence="2 3">
    <name type="scientific">Flavobacterium franklandianum</name>
    <dbReference type="NCBI Taxonomy" id="2594430"/>
    <lineage>
        <taxon>Bacteria</taxon>
        <taxon>Pseudomonadati</taxon>
        <taxon>Bacteroidota</taxon>
        <taxon>Flavobacteriia</taxon>
        <taxon>Flavobacteriales</taxon>
        <taxon>Flavobacteriaceae</taxon>
        <taxon>Flavobacterium</taxon>
    </lineage>
</organism>
<sequence>MSTVAIVIPVYKNEMSPFETISLQQCFAVLGNYPIVFICPKKMELGSFHQDYSNKAKFLFFDDDNFESLITYNQMMLSVWFYSHFINYNYILIYQLDSFVFKDELMFWVNKGYSYVGAPWFLGNSNDDSVNEFFGVGNGGFSLRNIKDSIRVLKSRKKIRSFKEFILQCKKTKVTLYWLDAFKQYYRSYSFKNLHRNRLDNEDKMFCLAGKRIKGFTIPDAPLAASFSFEMQPKKLYNLNNNQLPFGSHAWWKYDLKFYKPIIEKFGYSMNLKNIKK</sequence>
<dbReference type="AlphaFoldDB" id="A0A553CK79"/>
<dbReference type="EMBL" id="VJZR01000007">
    <property type="protein sequence ID" value="TRX20913.1"/>
    <property type="molecule type" value="Genomic_DNA"/>
</dbReference>
<evidence type="ECO:0000313" key="3">
    <source>
        <dbReference type="Proteomes" id="UP000318585"/>
    </source>
</evidence>
<protein>
    <recommendedName>
        <fullName evidence="1">DUF5672 domain-containing protein</fullName>
    </recommendedName>
</protein>
<feature type="domain" description="DUF5672" evidence="1">
    <location>
        <begin position="56"/>
        <end position="249"/>
    </location>
</feature>
<comment type="caution">
    <text evidence="2">The sequence shown here is derived from an EMBL/GenBank/DDBJ whole genome shotgun (WGS) entry which is preliminary data.</text>
</comment>
<accession>A0A553CK79</accession>
<evidence type="ECO:0000259" key="1">
    <source>
        <dbReference type="Pfam" id="PF18922"/>
    </source>
</evidence>
<dbReference type="InterPro" id="IPR043729">
    <property type="entry name" value="DUF5672"/>
</dbReference>
<dbReference type="Pfam" id="PF18922">
    <property type="entry name" value="DUF5672"/>
    <property type="match status" value="1"/>
</dbReference>
<dbReference type="Proteomes" id="UP000318585">
    <property type="component" value="Unassembled WGS sequence"/>
</dbReference>
<evidence type="ECO:0000313" key="2">
    <source>
        <dbReference type="EMBL" id="TRX20913.1"/>
    </source>
</evidence>
<dbReference type="OrthoDB" id="7391526at2"/>
<gene>
    <name evidence="2" type="ORF">FNW17_09600</name>
</gene>
<keyword evidence="3" id="KW-1185">Reference proteome</keyword>
<name>A0A553CK79_9FLAO</name>
<dbReference type="RefSeq" id="WP_143391746.1">
    <property type="nucleotide sequence ID" value="NZ_VJZQ01000030.1"/>
</dbReference>
<reference evidence="2 3" key="1">
    <citation type="submission" date="2019-07" db="EMBL/GenBank/DDBJ databases">
        <title>Novel species of Flavobacterium.</title>
        <authorList>
            <person name="Liu Q."/>
            <person name="Xin Y.-H."/>
        </authorList>
    </citation>
    <scope>NUCLEOTIDE SEQUENCE [LARGE SCALE GENOMIC DNA]</scope>
    <source>
        <strain evidence="2 3">LB3P56</strain>
    </source>
</reference>
<proteinExistence type="predicted"/>